<dbReference type="GO" id="GO:0000978">
    <property type="term" value="F:RNA polymerase II cis-regulatory region sequence-specific DNA binding"/>
    <property type="evidence" value="ECO:0000318"/>
    <property type="project" value="GO_Central"/>
</dbReference>
<dbReference type="Pfam" id="PF00505">
    <property type="entry name" value="HMG_box"/>
    <property type="match status" value="1"/>
</dbReference>
<keyword evidence="3" id="KW-0804">Transcription</keyword>
<keyword evidence="4 5" id="KW-0539">Nucleus</keyword>
<dbReference type="OrthoDB" id="6247875at2759"/>
<dbReference type="OMA" id="ENKFTHA"/>
<evidence type="ECO:0000313" key="10">
    <source>
        <dbReference type="Proteomes" id="UP000007110"/>
    </source>
</evidence>
<dbReference type="GO" id="GO:0045165">
    <property type="term" value="P:cell fate commitment"/>
    <property type="evidence" value="ECO:0000318"/>
    <property type="project" value="GO_Central"/>
</dbReference>
<feature type="coiled-coil region" evidence="6">
    <location>
        <begin position="161"/>
        <end position="210"/>
    </location>
</feature>
<evidence type="ECO:0000256" key="6">
    <source>
        <dbReference type="SAM" id="Coils"/>
    </source>
</evidence>
<evidence type="ECO:0000256" key="2">
    <source>
        <dbReference type="ARBA" id="ARBA00023125"/>
    </source>
</evidence>
<dbReference type="FunFam" id="1.10.30.10:FF:000003">
    <property type="entry name" value="Putative transcription factor SOX-6"/>
    <property type="match status" value="1"/>
</dbReference>
<feature type="compositionally biased region" description="Acidic residues" evidence="7">
    <location>
        <begin position="24"/>
        <end position="33"/>
    </location>
</feature>
<dbReference type="PANTHER" id="PTHR45789:SF2">
    <property type="entry name" value="FI18025P1"/>
    <property type="match status" value="1"/>
</dbReference>
<dbReference type="GO" id="GO:0006357">
    <property type="term" value="P:regulation of transcription by RNA polymerase II"/>
    <property type="evidence" value="ECO:0000318"/>
    <property type="project" value="GO_Central"/>
</dbReference>
<dbReference type="PROSITE" id="PS50118">
    <property type="entry name" value="HMG_BOX_2"/>
    <property type="match status" value="1"/>
</dbReference>
<dbReference type="InParanoid" id="A0A7M7P6P3"/>
<dbReference type="InterPro" id="IPR051356">
    <property type="entry name" value="SOX/SOX-like_TF"/>
</dbReference>
<keyword evidence="6" id="KW-0175">Coiled coil</keyword>
<feature type="DNA-binding region" description="HMG box" evidence="5">
    <location>
        <begin position="574"/>
        <end position="642"/>
    </location>
</feature>
<feature type="compositionally biased region" description="Low complexity" evidence="7">
    <location>
        <begin position="370"/>
        <end position="384"/>
    </location>
</feature>
<dbReference type="InterPro" id="IPR036910">
    <property type="entry name" value="HMG_box_dom_sf"/>
</dbReference>
<sequence>MGSEMRDSVVTAASPVHIKKEPCDPSEEAMDCEEGQRLKIVEDGQREEKEDEGSQRSPRVGVLDLAERKPEQMITLKQHLMIGRTALHRESALEEVAQRSGSKSGSCGDDTQSREDAMRDDLNERLQQEATHNGHAEDEEVGRTSREQDLEDTLAVKDQKLEQLVGQLGTLREQLLAQQAEAAALQRSQVQRQQRQMELQRMQQDMLQRQQQQLMEQHHKINILMQALQQQQQQQPASPSPSSAAAAAAAAGGGFVRLIPVYPTDYVRPPAPILVTSPNGHNAALGLASQANGKQIPSPTTPLGQAKLATSPVGSGHIPAVSPMTGSPKGLLTIPHASFPPTGFPTMPRGSPTGMQAYHEMTPDQPLNLSQKGSSSDSYRSDGSPIGSPLTPPPTQVCVRSRPVTITEPLKRSQSLSPKASYQKYATHEAEIVSNASSHTHVELTRPSVHLPLLSLRRAEESLGMLQFAGSLADALQRVNADAHYGDRSPSDKEQIALDTLTNQLPIRSFSASDITMGNISGSDDEDMLSRKGIVIDLTEEDERPKIDIQVDHAGTIARMYRDSRKAEASKPHIKRPMNAFMVWAKEERRKILARHPDMHNSNISKILGSKWKTMSNAEKQPYYEEQARLSKAHLEKYPDYKYKPRPKRTCIIDGKKLKIGEYKALMRAKRQEVRHVYYTRDGEHMIRAPSMATTLNTPTFPLLDSSGGYTLAGIRPPTLPTMVDSASYESENGIA</sequence>
<dbReference type="SUPFAM" id="SSF47095">
    <property type="entry name" value="HMG-box"/>
    <property type="match status" value="1"/>
</dbReference>
<dbReference type="GO" id="GO:0005634">
    <property type="term" value="C:nucleus"/>
    <property type="evidence" value="ECO:0000318"/>
    <property type="project" value="GO_Central"/>
</dbReference>
<evidence type="ECO:0000313" key="9">
    <source>
        <dbReference type="EnsemblMetazoa" id="XP_030844623"/>
    </source>
</evidence>
<reference evidence="9" key="2">
    <citation type="submission" date="2021-01" db="UniProtKB">
        <authorList>
            <consortium name="EnsemblMetazoa"/>
        </authorList>
    </citation>
    <scope>IDENTIFICATION</scope>
</reference>
<feature type="domain" description="HMG box" evidence="8">
    <location>
        <begin position="574"/>
        <end position="642"/>
    </location>
</feature>
<evidence type="ECO:0000256" key="5">
    <source>
        <dbReference type="PROSITE-ProRule" id="PRU00267"/>
    </source>
</evidence>
<evidence type="ECO:0000256" key="3">
    <source>
        <dbReference type="ARBA" id="ARBA00023163"/>
    </source>
</evidence>
<organism evidence="9 10">
    <name type="scientific">Strongylocentrotus purpuratus</name>
    <name type="common">Purple sea urchin</name>
    <dbReference type="NCBI Taxonomy" id="7668"/>
    <lineage>
        <taxon>Eukaryota</taxon>
        <taxon>Metazoa</taxon>
        <taxon>Echinodermata</taxon>
        <taxon>Eleutherozoa</taxon>
        <taxon>Echinozoa</taxon>
        <taxon>Echinoidea</taxon>
        <taxon>Euechinoidea</taxon>
        <taxon>Echinacea</taxon>
        <taxon>Camarodonta</taxon>
        <taxon>Echinidea</taxon>
        <taxon>Strongylocentrotidae</taxon>
        <taxon>Strongylocentrotus</taxon>
    </lineage>
</organism>
<feature type="region of interest" description="Disordered" evidence="7">
    <location>
        <begin position="92"/>
        <end position="115"/>
    </location>
</feature>
<dbReference type="EnsemblMetazoa" id="XM_030988763">
    <property type="protein sequence ID" value="XP_030844623"/>
    <property type="gene ID" value="GeneID_373200"/>
</dbReference>
<dbReference type="CDD" id="cd22042">
    <property type="entry name" value="HMG-box_EGL13-like"/>
    <property type="match status" value="1"/>
</dbReference>
<evidence type="ECO:0000256" key="7">
    <source>
        <dbReference type="SAM" id="MobiDB-lite"/>
    </source>
</evidence>
<evidence type="ECO:0000256" key="4">
    <source>
        <dbReference type="ARBA" id="ARBA00023242"/>
    </source>
</evidence>
<feature type="region of interest" description="Disordered" evidence="7">
    <location>
        <begin position="1"/>
        <end position="66"/>
    </location>
</feature>
<dbReference type="RefSeq" id="XP_030844626.1">
    <property type="nucleotide sequence ID" value="XM_030988766.1"/>
</dbReference>
<reference evidence="10" key="1">
    <citation type="submission" date="2015-02" db="EMBL/GenBank/DDBJ databases">
        <title>Genome sequencing for Strongylocentrotus purpuratus.</title>
        <authorList>
            <person name="Murali S."/>
            <person name="Liu Y."/>
            <person name="Vee V."/>
            <person name="English A."/>
            <person name="Wang M."/>
            <person name="Skinner E."/>
            <person name="Han Y."/>
            <person name="Muzny D.M."/>
            <person name="Worley K.C."/>
            <person name="Gibbs R.A."/>
        </authorList>
    </citation>
    <scope>NUCLEOTIDE SEQUENCE</scope>
</reference>
<protein>
    <recommendedName>
        <fullName evidence="8">HMG box domain-containing protein</fullName>
    </recommendedName>
</protein>
<dbReference type="RefSeq" id="XP_030844624.1">
    <property type="nucleotide sequence ID" value="XM_030988764.1"/>
</dbReference>
<dbReference type="GeneID" id="373200"/>
<dbReference type="EnsemblMetazoa" id="XM_030988766">
    <property type="protein sequence ID" value="XP_030844626"/>
    <property type="gene ID" value="GeneID_373200"/>
</dbReference>
<dbReference type="RefSeq" id="XP_030844623.1">
    <property type="nucleotide sequence ID" value="XM_030988763.1"/>
</dbReference>
<name>A0A7M7P6P3_STRPU</name>
<dbReference type="SMART" id="SM00398">
    <property type="entry name" value="HMG"/>
    <property type="match status" value="1"/>
</dbReference>
<dbReference type="PANTHER" id="PTHR45789">
    <property type="entry name" value="FI18025P1"/>
    <property type="match status" value="1"/>
</dbReference>
<dbReference type="Gene3D" id="1.10.30.10">
    <property type="entry name" value="High mobility group box domain"/>
    <property type="match status" value="1"/>
</dbReference>
<evidence type="ECO:0000259" key="8">
    <source>
        <dbReference type="PROSITE" id="PS50118"/>
    </source>
</evidence>
<accession>A0A7M7P6P3</accession>
<dbReference type="CTD" id="373200"/>
<dbReference type="GO" id="GO:0000981">
    <property type="term" value="F:DNA-binding transcription factor activity, RNA polymerase II-specific"/>
    <property type="evidence" value="ECO:0000318"/>
    <property type="project" value="GO_Central"/>
</dbReference>
<feature type="region of interest" description="Disordered" evidence="7">
    <location>
        <begin position="350"/>
        <end position="397"/>
    </location>
</feature>
<feature type="compositionally biased region" description="Basic and acidic residues" evidence="7">
    <location>
        <begin position="34"/>
        <end position="54"/>
    </location>
</feature>
<proteinExistence type="predicted"/>
<dbReference type="AlphaFoldDB" id="A0A7M7P6P3"/>
<keyword evidence="1" id="KW-0805">Transcription regulation</keyword>
<dbReference type="InterPro" id="IPR009071">
    <property type="entry name" value="HMG_box_dom"/>
</dbReference>
<dbReference type="EnsemblMetazoa" id="XM_030988764">
    <property type="protein sequence ID" value="XP_030844624"/>
    <property type="gene ID" value="GeneID_373200"/>
</dbReference>
<keyword evidence="10" id="KW-1185">Reference proteome</keyword>
<evidence type="ECO:0000256" key="1">
    <source>
        <dbReference type="ARBA" id="ARBA00023015"/>
    </source>
</evidence>
<dbReference type="Proteomes" id="UP000007110">
    <property type="component" value="Unassembled WGS sequence"/>
</dbReference>
<feature type="region of interest" description="Disordered" evidence="7">
    <location>
        <begin position="129"/>
        <end position="150"/>
    </location>
</feature>
<keyword evidence="2 5" id="KW-0238">DNA-binding</keyword>